<feature type="region of interest" description="Disordered" evidence="1">
    <location>
        <begin position="291"/>
        <end position="344"/>
    </location>
</feature>
<dbReference type="AlphaFoldDB" id="A0ABC8RR24"/>
<evidence type="ECO:0000313" key="2">
    <source>
        <dbReference type="EMBL" id="CAK9147419.1"/>
    </source>
</evidence>
<feature type="region of interest" description="Disordered" evidence="1">
    <location>
        <begin position="34"/>
        <end position="70"/>
    </location>
</feature>
<sequence length="344" mass="38065">MAKDLHKRETLLPSKLLTYKDVLCQNKNISHHVSRSESSLSGFGSWETSSSGLSTPLGSELGSATDQTESDEDNFIAELTRQMADYMLQEEDEDDDDNKNATPNFVFEKSKSDCNSPSEHQEDQSVTPTPIPAHVQKLSTGFYYNPALADDQTIPKEVYQLENQPFVEHQGSLCWGRRTKITESSQQLGSEQHLQHKEHHHHKQNKGLCHGGRVRSFGSLQVGSGMTAIFLGGPGFKSGSCGTGVFLPRVTNNATNLPRKKSGCPTVLIPARVLQALQCHFNNMDAMAPSKNCSGPDHSPSQHACEEAMGRTGGVHTQRKRQTQPEKQSAPNHQEMQLPPEWTY</sequence>
<dbReference type="Proteomes" id="UP001642360">
    <property type="component" value="Unassembled WGS sequence"/>
</dbReference>
<reference evidence="2 3" key="1">
    <citation type="submission" date="2024-02" db="EMBL/GenBank/DDBJ databases">
        <authorList>
            <person name="Vignale AGUSTIN F."/>
            <person name="Sosa J E."/>
            <person name="Modenutti C."/>
        </authorList>
    </citation>
    <scope>NUCLEOTIDE SEQUENCE [LARGE SCALE GENOMIC DNA]</scope>
</reference>
<protein>
    <submittedName>
        <fullName evidence="2">Uncharacterized protein</fullName>
    </submittedName>
</protein>
<feature type="region of interest" description="Disordered" evidence="1">
    <location>
        <begin position="91"/>
        <end position="132"/>
    </location>
</feature>
<comment type="caution">
    <text evidence="2">The sequence shown here is derived from an EMBL/GenBank/DDBJ whole genome shotgun (WGS) entry which is preliminary data.</text>
</comment>
<feature type="compositionally biased region" description="Polar residues" evidence="1">
    <location>
        <begin position="325"/>
        <end position="335"/>
    </location>
</feature>
<evidence type="ECO:0000256" key="1">
    <source>
        <dbReference type="SAM" id="MobiDB-lite"/>
    </source>
</evidence>
<feature type="compositionally biased region" description="Polar residues" evidence="1">
    <location>
        <begin position="113"/>
        <end position="128"/>
    </location>
</feature>
<dbReference type="EMBL" id="CAUOFW020001680">
    <property type="protein sequence ID" value="CAK9147419.1"/>
    <property type="molecule type" value="Genomic_DNA"/>
</dbReference>
<dbReference type="PANTHER" id="PTHR33356">
    <property type="entry name" value="TIP41-LIKE PROTEIN"/>
    <property type="match status" value="1"/>
</dbReference>
<proteinExistence type="predicted"/>
<gene>
    <name evidence="2" type="ORF">ILEXP_LOCUS15317</name>
</gene>
<feature type="compositionally biased region" description="Low complexity" evidence="1">
    <location>
        <begin position="36"/>
        <end position="63"/>
    </location>
</feature>
<name>A0ABC8RR24_9AQUA</name>
<accession>A0ABC8RR24</accession>
<keyword evidence="3" id="KW-1185">Reference proteome</keyword>
<organism evidence="2 3">
    <name type="scientific">Ilex paraguariensis</name>
    <name type="common">yerba mate</name>
    <dbReference type="NCBI Taxonomy" id="185542"/>
    <lineage>
        <taxon>Eukaryota</taxon>
        <taxon>Viridiplantae</taxon>
        <taxon>Streptophyta</taxon>
        <taxon>Embryophyta</taxon>
        <taxon>Tracheophyta</taxon>
        <taxon>Spermatophyta</taxon>
        <taxon>Magnoliopsida</taxon>
        <taxon>eudicotyledons</taxon>
        <taxon>Gunneridae</taxon>
        <taxon>Pentapetalae</taxon>
        <taxon>asterids</taxon>
        <taxon>campanulids</taxon>
        <taxon>Aquifoliales</taxon>
        <taxon>Aquifoliaceae</taxon>
        <taxon>Ilex</taxon>
    </lineage>
</organism>
<evidence type="ECO:0000313" key="3">
    <source>
        <dbReference type="Proteomes" id="UP001642360"/>
    </source>
</evidence>
<dbReference type="PANTHER" id="PTHR33356:SF16">
    <property type="entry name" value="G PATCH DOMAIN PROTEIN"/>
    <property type="match status" value="1"/>
</dbReference>